<evidence type="ECO:0000313" key="1">
    <source>
        <dbReference type="EMBL" id="KAK0621259.1"/>
    </source>
</evidence>
<accession>A0AA40C1G2</accession>
<sequence length="128" mass="14262">MTPSMFKDRAGSLLVYCVLCRELGRGLPSHIKPTSRTPPPGTENSLAFALNQPGCQKSREIRRIPASLNLGIGDGRCRRQVQTAACNFLEFKLDVNDRISWHPNTEMVTDIHEGIETFSARILTVLQP</sequence>
<comment type="caution">
    <text evidence="1">The sequence shown here is derived from an EMBL/GenBank/DDBJ whole genome shotgun (WGS) entry which is preliminary data.</text>
</comment>
<name>A0AA40C1G2_9PEZI</name>
<reference evidence="1" key="1">
    <citation type="submission" date="2023-06" db="EMBL/GenBank/DDBJ databases">
        <title>Genome-scale phylogeny and comparative genomics of the fungal order Sordariales.</title>
        <authorList>
            <consortium name="Lawrence Berkeley National Laboratory"/>
            <person name="Hensen N."/>
            <person name="Bonometti L."/>
            <person name="Westerberg I."/>
            <person name="Brannstrom I.O."/>
            <person name="Guillou S."/>
            <person name="Cros-Aarteil S."/>
            <person name="Calhoun S."/>
            <person name="Haridas S."/>
            <person name="Kuo A."/>
            <person name="Mondo S."/>
            <person name="Pangilinan J."/>
            <person name="Riley R."/>
            <person name="LaButti K."/>
            <person name="Andreopoulos B."/>
            <person name="Lipzen A."/>
            <person name="Chen C."/>
            <person name="Yanf M."/>
            <person name="Daum C."/>
            <person name="Ng V."/>
            <person name="Clum A."/>
            <person name="Steindorff A."/>
            <person name="Ohm R."/>
            <person name="Martin F."/>
            <person name="Silar P."/>
            <person name="Natvig D."/>
            <person name="Lalanne C."/>
            <person name="Gautier V."/>
            <person name="Ament-velasquez S.L."/>
            <person name="Kruys A."/>
            <person name="Hutchinson M.I."/>
            <person name="Powell A.J."/>
            <person name="Barry K."/>
            <person name="Miller A.N."/>
            <person name="Grigoriev I.V."/>
            <person name="Debuchy R."/>
            <person name="Gladieux P."/>
            <person name="Thoren M.H."/>
            <person name="Johannesson H."/>
        </authorList>
    </citation>
    <scope>NUCLEOTIDE SEQUENCE</scope>
    <source>
        <strain evidence="1">SMH3391-2</strain>
    </source>
</reference>
<dbReference type="Proteomes" id="UP001174934">
    <property type="component" value="Unassembled WGS sequence"/>
</dbReference>
<dbReference type="EMBL" id="JAULSR010000004">
    <property type="protein sequence ID" value="KAK0621259.1"/>
    <property type="molecule type" value="Genomic_DNA"/>
</dbReference>
<protein>
    <submittedName>
        <fullName evidence="1">Uncharacterized protein</fullName>
    </submittedName>
</protein>
<proteinExistence type="predicted"/>
<organism evidence="1 2">
    <name type="scientific">Bombardia bombarda</name>
    <dbReference type="NCBI Taxonomy" id="252184"/>
    <lineage>
        <taxon>Eukaryota</taxon>
        <taxon>Fungi</taxon>
        <taxon>Dikarya</taxon>
        <taxon>Ascomycota</taxon>
        <taxon>Pezizomycotina</taxon>
        <taxon>Sordariomycetes</taxon>
        <taxon>Sordariomycetidae</taxon>
        <taxon>Sordariales</taxon>
        <taxon>Lasiosphaeriaceae</taxon>
        <taxon>Bombardia</taxon>
    </lineage>
</organism>
<gene>
    <name evidence="1" type="ORF">B0T17DRAFT_508628</name>
</gene>
<dbReference type="AlphaFoldDB" id="A0AA40C1G2"/>
<evidence type="ECO:0000313" key="2">
    <source>
        <dbReference type="Proteomes" id="UP001174934"/>
    </source>
</evidence>
<keyword evidence="2" id="KW-1185">Reference proteome</keyword>